<evidence type="ECO:0000256" key="5">
    <source>
        <dbReference type="ARBA" id="ARBA00022989"/>
    </source>
</evidence>
<reference evidence="8 9" key="1">
    <citation type="submission" date="2020-03" db="EMBL/GenBank/DDBJ databases">
        <title>Genomic Encyclopedia of Type Strains, Phase IV (KMG-IV): sequencing the most valuable type-strain genomes for metagenomic binning, comparative biology and taxonomic classification.</title>
        <authorList>
            <person name="Goeker M."/>
        </authorList>
    </citation>
    <scope>NUCLEOTIDE SEQUENCE [LARGE SCALE GENOMIC DNA]</scope>
    <source>
        <strain evidence="8 9">DSM 21299</strain>
    </source>
</reference>
<gene>
    <name evidence="8" type="ORF">FHS54_002601</name>
</gene>
<evidence type="ECO:0000256" key="2">
    <source>
        <dbReference type="ARBA" id="ARBA00022448"/>
    </source>
</evidence>
<evidence type="ECO:0000256" key="1">
    <source>
        <dbReference type="ARBA" id="ARBA00004651"/>
    </source>
</evidence>
<evidence type="ECO:0000256" key="4">
    <source>
        <dbReference type="ARBA" id="ARBA00022692"/>
    </source>
</evidence>
<feature type="transmembrane region" description="Helical" evidence="7">
    <location>
        <begin position="183"/>
        <end position="205"/>
    </location>
</feature>
<feature type="transmembrane region" description="Helical" evidence="7">
    <location>
        <begin position="350"/>
        <end position="374"/>
    </location>
</feature>
<evidence type="ECO:0000256" key="7">
    <source>
        <dbReference type="SAM" id="Phobius"/>
    </source>
</evidence>
<keyword evidence="4 7" id="KW-0812">Transmembrane</keyword>
<accession>A0A846M6U3</accession>
<dbReference type="AlphaFoldDB" id="A0A846M6U3"/>
<organism evidence="8 9">
    <name type="scientific">Sphingobium vermicomposti</name>
    <dbReference type="NCBI Taxonomy" id="529005"/>
    <lineage>
        <taxon>Bacteria</taxon>
        <taxon>Pseudomonadati</taxon>
        <taxon>Pseudomonadota</taxon>
        <taxon>Alphaproteobacteria</taxon>
        <taxon>Sphingomonadales</taxon>
        <taxon>Sphingomonadaceae</taxon>
        <taxon>Sphingobium</taxon>
    </lineage>
</organism>
<dbReference type="SUPFAM" id="SSF118215">
    <property type="entry name" value="Proton glutamate symport protein"/>
    <property type="match status" value="1"/>
</dbReference>
<feature type="transmembrane region" description="Helical" evidence="7">
    <location>
        <begin position="48"/>
        <end position="69"/>
    </location>
</feature>
<dbReference type="InterPro" id="IPR036458">
    <property type="entry name" value="Na:dicarbo_symporter_sf"/>
</dbReference>
<evidence type="ECO:0000313" key="8">
    <source>
        <dbReference type="EMBL" id="NIJ17612.1"/>
    </source>
</evidence>
<name>A0A846M6U3_9SPHN</name>
<feature type="transmembrane region" description="Helical" evidence="7">
    <location>
        <begin position="287"/>
        <end position="315"/>
    </location>
</feature>
<comment type="subcellular location">
    <subcellularLocation>
        <location evidence="1">Cell membrane</location>
        <topology evidence="1">Multi-pass membrane protein</topology>
    </subcellularLocation>
</comment>
<dbReference type="Proteomes" id="UP000576821">
    <property type="component" value="Unassembled WGS sequence"/>
</dbReference>
<evidence type="ECO:0000256" key="3">
    <source>
        <dbReference type="ARBA" id="ARBA00022475"/>
    </source>
</evidence>
<dbReference type="PANTHER" id="PTHR42865">
    <property type="entry name" value="PROTON/GLUTAMATE-ASPARTATE SYMPORTER"/>
    <property type="match status" value="1"/>
</dbReference>
<feature type="transmembrane region" description="Helical" evidence="7">
    <location>
        <begin position="145"/>
        <end position="162"/>
    </location>
</feature>
<dbReference type="PRINTS" id="PR00173">
    <property type="entry name" value="EDTRNSPORT"/>
</dbReference>
<dbReference type="InterPro" id="IPR001991">
    <property type="entry name" value="Na-dicarboxylate_symporter"/>
</dbReference>
<keyword evidence="6 7" id="KW-0472">Membrane</keyword>
<dbReference type="Pfam" id="PF00375">
    <property type="entry name" value="SDF"/>
    <property type="match status" value="1"/>
</dbReference>
<feature type="transmembrane region" description="Helical" evidence="7">
    <location>
        <begin position="9"/>
        <end position="28"/>
    </location>
</feature>
<dbReference type="EMBL" id="JAASQR010000003">
    <property type="protein sequence ID" value="NIJ17612.1"/>
    <property type="molecule type" value="Genomic_DNA"/>
</dbReference>
<keyword evidence="3" id="KW-1003">Cell membrane</keyword>
<dbReference type="Gene3D" id="1.10.3860.10">
    <property type="entry name" value="Sodium:dicarboxylate symporter"/>
    <property type="match status" value="1"/>
</dbReference>
<dbReference type="GO" id="GO:0015293">
    <property type="term" value="F:symporter activity"/>
    <property type="evidence" value="ECO:0007669"/>
    <property type="project" value="UniProtKB-KW"/>
</dbReference>
<dbReference type="PANTHER" id="PTHR42865:SF7">
    <property type="entry name" value="PROTON_GLUTAMATE-ASPARTATE SYMPORTER"/>
    <property type="match status" value="1"/>
</dbReference>
<feature type="transmembrane region" description="Helical" evidence="7">
    <location>
        <begin position="217"/>
        <end position="241"/>
    </location>
</feature>
<keyword evidence="5 7" id="KW-1133">Transmembrane helix</keyword>
<dbReference type="GO" id="GO:0005886">
    <property type="term" value="C:plasma membrane"/>
    <property type="evidence" value="ECO:0007669"/>
    <property type="project" value="UniProtKB-SubCell"/>
</dbReference>
<dbReference type="RefSeq" id="WP_167304172.1">
    <property type="nucleotide sequence ID" value="NZ_JAASQR010000003.1"/>
</dbReference>
<proteinExistence type="predicted"/>
<sequence>MLSPVRVRPLWLMVGLVVGLAAGMMIGGRLGQLLGGILHPLGSLWLDALTMTVVPLVFGLLVSAVGAASRRAAAGKTTMRALILFGLMLVMATMVAAGLAEGILRFWPVTQGTLQGVSAPLPAPSPGQWYQTIVPPNPIKAAAEMAMVPLVVFALFLGFASARISEDSAESLLKPLQGLVDAMLVIVGWVLAVGPIGIGALAFGAGARLGANVLGTLGQYVVVVAACCLAATLLAYIWATVAGGVSPRRFARAALPAQTVALGTQSSLATLPVMVEAADGLGVSKRTAAIVLPMAVSLFRAASAGANVAVAVFLAHMHGVPIGPGELLIAATVAVPVSLGAVGLPAQVSFFATIAPVCIAIGVPVTALPLLLAIESIPDLFRTLGNVTSDMAAACVAGHWRDTDRDLPGGEKD</sequence>
<feature type="transmembrane region" description="Helical" evidence="7">
    <location>
        <begin position="81"/>
        <end position="100"/>
    </location>
</feature>
<feature type="transmembrane region" description="Helical" evidence="7">
    <location>
        <begin position="327"/>
        <end position="344"/>
    </location>
</feature>
<keyword evidence="9" id="KW-1185">Reference proteome</keyword>
<comment type="caution">
    <text evidence="8">The sequence shown here is derived from an EMBL/GenBank/DDBJ whole genome shotgun (WGS) entry which is preliminary data.</text>
</comment>
<evidence type="ECO:0000256" key="6">
    <source>
        <dbReference type="ARBA" id="ARBA00023136"/>
    </source>
</evidence>
<evidence type="ECO:0000313" key="9">
    <source>
        <dbReference type="Proteomes" id="UP000576821"/>
    </source>
</evidence>
<protein>
    <submittedName>
        <fullName evidence="8">Na+/H+-dicarboxylate symporter</fullName>
    </submittedName>
</protein>
<keyword evidence="2" id="KW-0813">Transport</keyword>